<dbReference type="GO" id="GO:0016887">
    <property type="term" value="F:ATP hydrolysis activity"/>
    <property type="evidence" value="ECO:0007669"/>
    <property type="project" value="InterPro"/>
</dbReference>
<feature type="binding site" evidence="14">
    <location>
        <position position="659"/>
    </location>
    <ligand>
        <name>ATP</name>
        <dbReference type="ChEBI" id="CHEBI:30616"/>
    </ligand>
</feature>
<comment type="catalytic activity">
    <reaction evidence="12 16">
        <text>ATP + H2O + phospholipidSide 1 = ADP + phosphate + phospholipidSide 2.</text>
        <dbReference type="EC" id="7.6.2.1"/>
    </reaction>
</comment>
<evidence type="ECO:0000256" key="7">
    <source>
        <dbReference type="ARBA" id="ARBA00022840"/>
    </source>
</evidence>
<dbReference type="SUPFAM" id="SSF56784">
    <property type="entry name" value="HAD-like"/>
    <property type="match status" value="1"/>
</dbReference>
<dbReference type="SFLD" id="SFLDF00027">
    <property type="entry name" value="p-type_atpase"/>
    <property type="match status" value="1"/>
</dbReference>
<dbReference type="SUPFAM" id="SSF81665">
    <property type="entry name" value="Calcium ATPase, transmembrane domain M"/>
    <property type="match status" value="1"/>
</dbReference>
<feature type="binding site" evidence="14">
    <location>
        <position position="462"/>
    </location>
    <ligand>
        <name>ATP</name>
        <dbReference type="ChEBI" id="CHEBI:30616"/>
    </ligand>
</feature>
<evidence type="ECO:0000313" key="20">
    <source>
        <dbReference type="Proteomes" id="UP001318040"/>
    </source>
</evidence>
<evidence type="ECO:0000256" key="6">
    <source>
        <dbReference type="ARBA" id="ARBA00022741"/>
    </source>
</evidence>
<feature type="transmembrane region" description="Helical" evidence="16">
    <location>
        <begin position="396"/>
        <end position="415"/>
    </location>
</feature>
<dbReference type="InterPro" id="IPR018303">
    <property type="entry name" value="ATPase_P-typ_P_site"/>
</dbReference>
<keyword evidence="4 16" id="KW-0812">Transmembrane</keyword>
<dbReference type="Gene3D" id="3.40.50.1000">
    <property type="entry name" value="HAD superfamily/HAD-like"/>
    <property type="match status" value="1"/>
</dbReference>
<feature type="transmembrane region" description="Helical" evidence="16">
    <location>
        <begin position="1016"/>
        <end position="1036"/>
    </location>
</feature>
<feature type="binding site" evidence="15">
    <location>
        <position position="930"/>
    </location>
    <ligand>
        <name>Mg(2+)</name>
        <dbReference type="ChEBI" id="CHEBI:18420"/>
    </ligand>
</feature>
<dbReference type="NCBIfam" id="TIGR01494">
    <property type="entry name" value="ATPase_P-type"/>
    <property type="match status" value="1"/>
</dbReference>
<evidence type="ECO:0000313" key="24">
    <source>
        <dbReference type="RefSeq" id="XP_032809731.1"/>
    </source>
</evidence>
<keyword evidence="6 14" id="KW-0547">Nucleotide-binding</keyword>
<dbReference type="InterPro" id="IPR023214">
    <property type="entry name" value="HAD_sf"/>
</dbReference>
<dbReference type="SUPFAM" id="SSF81660">
    <property type="entry name" value="Metal cation-transporting ATPase, ATP-binding domain N"/>
    <property type="match status" value="1"/>
</dbReference>
<dbReference type="InterPro" id="IPR023298">
    <property type="entry name" value="ATPase_P-typ_TM_dom_sf"/>
</dbReference>
<keyword evidence="11 16" id="KW-0472">Membrane</keyword>
<dbReference type="RefSeq" id="XP_032809735.1">
    <property type="nucleotide sequence ID" value="XM_032953844.1"/>
</dbReference>
<comment type="cofactor">
    <cofactor evidence="1 15">
        <name>Mg(2+)</name>
        <dbReference type="ChEBI" id="CHEBI:18420"/>
    </cofactor>
</comment>
<dbReference type="RefSeq" id="XP_032809734.1">
    <property type="nucleotide sequence ID" value="XM_032953843.1"/>
</dbReference>
<keyword evidence="8 15" id="KW-0460">Magnesium</keyword>
<feature type="domain" description="P-type ATPase N-terminal" evidence="18">
    <location>
        <begin position="65"/>
        <end position="139"/>
    </location>
</feature>
<feature type="transmembrane region" description="Helical" evidence="16">
    <location>
        <begin position="1065"/>
        <end position="1085"/>
    </location>
</feature>
<feature type="binding site" evidence="15">
    <location>
        <position position="461"/>
    </location>
    <ligand>
        <name>Mg(2+)</name>
        <dbReference type="ChEBI" id="CHEBI:18420"/>
    </ligand>
</feature>
<dbReference type="InterPro" id="IPR001757">
    <property type="entry name" value="P_typ_ATPase"/>
</dbReference>
<feature type="transmembrane region" description="Helical" evidence="16">
    <location>
        <begin position="983"/>
        <end position="1004"/>
    </location>
</feature>
<dbReference type="RefSeq" id="XP_032809728.1">
    <property type="nucleotide sequence ID" value="XM_032953837.1"/>
</dbReference>
<dbReference type="SFLD" id="SFLDG00002">
    <property type="entry name" value="C1.7:_P-type_atpase_like"/>
    <property type="match status" value="1"/>
</dbReference>
<dbReference type="FunFam" id="3.40.1110.10:FF:000055">
    <property type="entry name" value="Phospholipid-transporting ATPase"/>
    <property type="match status" value="1"/>
</dbReference>
<dbReference type="GO" id="GO:0005802">
    <property type="term" value="C:trans-Golgi network"/>
    <property type="evidence" value="ECO:0007669"/>
    <property type="project" value="TreeGrafter"/>
</dbReference>
<evidence type="ECO:0000256" key="13">
    <source>
        <dbReference type="PIRSR" id="PIRSR606539-1"/>
    </source>
</evidence>
<dbReference type="InterPro" id="IPR044492">
    <property type="entry name" value="P_typ_ATPase_HD_dom"/>
</dbReference>
<dbReference type="InterPro" id="IPR023299">
    <property type="entry name" value="ATPase_P-typ_cyto_dom_N"/>
</dbReference>
<comment type="subcellular location">
    <subcellularLocation>
        <location evidence="2 16">Membrane</location>
        <topology evidence="2 16">Multi-pass membrane protein</topology>
    </subcellularLocation>
</comment>
<evidence type="ECO:0000256" key="8">
    <source>
        <dbReference type="ARBA" id="ARBA00022842"/>
    </source>
</evidence>
<sequence length="1307" mass="148350">MNGSDSGMDSNEGPVLEDLYEDKSGDTDDQDDDNTDDDLDENEDSGKGEDKKNPGDEPEEWKVKANDREFNGQFTVPKYHCMKQKRYKGNYIKTAKYNIVTFLPMNLLEQFQRVANVYFLFLLILQAIPIISSLAWYTTFVPLVIVLSITAIKDAVDDISRHRSDKQINNRKCEIMQNGSFKEDKWMNIQVGDLLRLKKNDFVPADMLLLSTTEPNSLCYLETAELDGESNLKFKQALTVTHNNLTDEKQLAEFDAIIMSEAPNNRLDKYLGTMQWKDKMYSLDNDKLLLRGCRIRNTETCHGLVIFAGFDTKIMKNSGETKFKRTQIDKQMNKIVFMIFGMLLVMATGLAIGNTIWEVVHGQGFGKYCSGITGDPAVPSPDTVSEWAVWTGFLNFWGYIILLNTVVPISLYVSVEVIRLGQSFFINWDLRMYFKVNDTPSNARTTTLNEELGQIEYIFTDKTGTLTQNIMTFKKCSISGMAFGNTAKEAKTRSVRKNPVDWSWNERADKNFEFHDHSLVNLVRLKKDPTACEFFKLLALCHTVMAEEKEGDLIYQAQSPDEGALVTAARNFGYVFLDRTLESVTIVELGTERVYELLNILDFNSDRKRMSVIVRSPEGKLRLYCKGADTVILERLQKDDPNRESTEKDLNTFAAESLRTLCLSYKDLSEEEYLDWSKKYEQASMSLTDREKKQGLVYEKIETNLKLLGATAIEDKLQDGVPEAIAKLAAAKIKIWVLTGDKQETAENIGYACHLLTEDMQICYGDEVSTMLSDVQECQTIKRDAKGNEEEVDFAKQFLKGKKNAIIITGGCLNGILTDNKQKRLDRLKLPRRRKPRGGGATGAAAAAAGHDVSMEQLGDARQQAEQREEEKQREILKRERIEKRFVSLACACEAVICCRVSPRQKARVVRMVMKHKQAVTLAIGDGANDVNMIKTAHIGVGISGQEGMQAVLSSDYSFAQFRFLERLLLVHGRWSYLRMCKFLQYFFYKNFAFTLVHFWFSFFNGFSAQAVYDDWYITLYNMLYSALPVLVMGLFDQDVSDSKSFKFPELYETGQKNLNFNYKIFGRCLIQGIITSLIIFFIPYGAFLETMRSDGLAPDDYQSFAVVTATSLTLIVNLQIGLDTAFWTYLNTFSIFGSIALYFAIMFDLHSDGLHYIFPSNFKFTGTASNSLKQPYLWLIIILTVAIALLPVIAIRFFVRCTKPTLLDKIQDGIHKAMPPAREPFKRLGTMRRSTYAYSHTKGFGDLITSGRSIRRKNPTAKPRAEEVVHQHGRYTKSDPEVQSIADSTVKVPIDTGNVADSSILI</sequence>
<keyword evidence="20" id="KW-1185">Reference proteome</keyword>
<feature type="transmembrane region" description="Helical" evidence="16">
    <location>
        <begin position="1130"/>
        <end position="1148"/>
    </location>
</feature>
<dbReference type="Gene3D" id="2.70.150.10">
    <property type="entry name" value="Calcium-transporting ATPase, cytoplasmic transduction domain A"/>
    <property type="match status" value="1"/>
</dbReference>
<evidence type="ECO:0000313" key="21">
    <source>
        <dbReference type="RefSeq" id="XP_032809728.1"/>
    </source>
</evidence>
<evidence type="ECO:0000256" key="16">
    <source>
        <dbReference type="RuleBase" id="RU362033"/>
    </source>
</evidence>
<dbReference type="PROSITE" id="PS00154">
    <property type="entry name" value="ATPASE_E1_E2"/>
    <property type="match status" value="1"/>
</dbReference>
<feature type="binding site" evidence="14">
    <location>
        <position position="739"/>
    </location>
    <ligand>
        <name>ATP</name>
        <dbReference type="ChEBI" id="CHEBI:30616"/>
    </ligand>
</feature>
<dbReference type="GO" id="GO:0005886">
    <property type="term" value="C:plasma membrane"/>
    <property type="evidence" value="ECO:0007669"/>
    <property type="project" value="TreeGrafter"/>
</dbReference>
<dbReference type="InterPro" id="IPR036412">
    <property type="entry name" value="HAD-like_sf"/>
</dbReference>
<dbReference type="PRINTS" id="PR00119">
    <property type="entry name" value="CATATPASE"/>
</dbReference>
<evidence type="ECO:0000256" key="12">
    <source>
        <dbReference type="ARBA" id="ARBA00034036"/>
    </source>
</evidence>
<dbReference type="RefSeq" id="XP_032809732.1">
    <property type="nucleotide sequence ID" value="XM_032953841.1"/>
</dbReference>
<dbReference type="GO" id="GO:0140326">
    <property type="term" value="F:ATPase-coupled intramembrane lipid transporter activity"/>
    <property type="evidence" value="ECO:0007669"/>
    <property type="project" value="UniProtKB-EC"/>
</dbReference>
<dbReference type="Pfam" id="PF16209">
    <property type="entry name" value="PhoLip_ATPase_N"/>
    <property type="match status" value="1"/>
</dbReference>
<feature type="transmembrane region" description="Helical" evidence="16">
    <location>
        <begin position="1177"/>
        <end position="1200"/>
    </location>
</feature>
<accession>A0AAJ7T2M9</accession>
<evidence type="ECO:0000313" key="28">
    <source>
        <dbReference type="RefSeq" id="XP_032809735.1"/>
    </source>
</evidence>
<evidence type="ECO:0000313" key="23">
    <source>
        <dbReference type="RefSeq" id="XP_032809730.1"/>
    </source>
</evidence>
<feature type="compositionally biased region" description="Basic and acidic residues" evidence="17">
    <location>
        <begin position="863"/>
        <end position="873"/>
    </location>
</feature>
<dbReference type="EC" id="7.6.2.1" evidence="16"/>
<feature type="binding site" evidence="14">
    <location>
        <position position="461"/>
    </location>
    <ligand>
        <name>ATP</name>
        <dbReference type="ChEBI" id="CHEBI:30616"/>
    </ligand>
</feature>
<dbReference type="InterPro" id="IPR008250">
    <property type="entry name" value="ATPase_P-typ_transduc_dom_A_sf"/>
</dbReference>
<feature type="domain" description="P-type ATPase C-terminal" evidence="19">
    <location>
        <begin position="952"/>
        <end position="1206"/>
    </location>
</feature>
<evidence type="ECO:0000259" key="19">
    <source>
        <dbReference type="Pfam" id="PF16212"/>
    </source>
</evidence>
<feature type="binding site" evidence="14">
    <location>
        <position position="906"/>
    </location>
    <ligand>
        <name>ATP</name>
        <dbReference type="ChEBI" id="CHEBI:30616"/>
    </ligand>
</feature>
<feature type="transmembrane region" description="Helical" evidence="16">
    <location>
        <begin position="1105"/>
        <end position="1123"/>
    </location>
</feature>
<evidence type="ECO:0000256" key="15">
    <source>
        <dbReference type="PIRSR" id="PIRSR606539-3"/>
    </source>
</evidence>
<feature type="transmembrane region" description="Helical" evidence="16">
    <location>
        <begin position="137"/>
        <end position="156"/>
    </location>
</feature>
<dbReference type="GO" id="GO:0007030">
    <property type="term" value="P:Golgi organization"/>
    <property type="evidence" value="ECO:0007669"/>
    <property type="project" value="TreeGrafter"/>
</dbReference>
<evidence type="ECO:0000256" key="1">
    <source>
        <dbReference type="ARBA" id="ARBA00001946"/>
    </source>
</evidence>
<feature type="active site" description="4-aspartylphosphate intermediate" evidence="13">
    <location>
        <position position="461"/>
    </location>
</feature>
<dbReference type="SUPFAM" id="SSF81653">
    <property type="entry name" value="Calcium ATPase, transduction domain A"/>
    <property type="match status" value="1"/>
</dbReference>
<feature type="binding site" evidence="15">
    <location>
        <position position="926"/>
    </location>
    <ligand>
        <name>Mg(2+)</name>
        <dbReference type="ChEBI" id="CHEBI:18420"/>
    </ligand>
</feature>
<evidence type="ECO:0000256" key="14">
    <source>
        <dbReference type="PIRSR" id="PIRSR606539-2"/>
    </source>
</evidence>
<evidence type="ECO:0000256" key="3">
    <source>
        <dbReference type="ARBA" id="ARBA00008109"/>
    </source>
</evidence>
<dbReference type="RefSeq" id="XP_032809731.1">
    <property type="nucleotide sequence ID" value="XM_032953840.1"/>
</dbReference>
<evidence type="ECO:0000313" key="26">
    <source>
        <dbReference type="RefSeq" id="XP_032809733.1"/>
    </source>
</evidence>
<proteinExistence type="inferred from homology"/>
<feature type="transmembrane region" description="Helical" evidence="16">
    <location>
        <begin position="114"/>
        <end position="131"/>
    </location>
</feature>
<dbReference type="Pfam" id="PF13246">
    <property type="entry name" value="Cation_ATPase"/>
    <property type="match status" value="1"/>
</dbReference>
<dbReference type="RefSeq" id="XP_032809736.1">
    <property type="nucleotide sequence ID" value="XM_032953845.1"/>
</dbReference>
<feature type="binding site" evidence="15">
    <location>
        <position position="463"/>
    </location>
    <ligand>
        <name>Mg(2+)</name>
        <dbReference type="ChEBI" id="CHEBI:18420"/>
    </ligand>
</feature>
<dbReference type="RefSeq" id="XP_032809730.1">
    <property type="nucleotide sequence ID" value="XM_032953839.1"/>
</dbReference>
<evidence type="ECO:0000256" key="10">
    <source>
        <dbReference type="ARBA" id="ARBA00022989"/>
    </source>
</evidence>
<protein>
    <recommendedName>
        <fullName evidence="16">Phospholipid-transporting ATPase</fullName>
        <ecNumber evidence="16">7.6.2.1</ecNumber>
    </recommendedName>
</protein>
<feature type="binding site" evidence="14">
    <location>
        <position position="463"/>
    </location>
    <ligand>
        <name>ATP</name>
        <dbReference type="ChEBI" id="CHEBI:30616"/>
    </ligand>
</feature>
<reference evidence="21 22" key="1">
    <citation type="submission" date="2025-04" db="UniProtKB">
        <authorList>
            <consortium name="RefSeq"/>
        </authorList>
    </citation>
    <scope>IDENTIFICATION</scope>
    <source>
        <tissue evidence="21 22">Sperm</tissue>
    </source>
</reference>
<evidence type="ECO:0000256" key="4">
    <source>
        <dbReference type="ARBA" id="ARBA00022692"/>
    </source>
</evidence>
<feature type="binding site" evidence="14">
    <location>
        <position position="930"/>
    </location>
    <ligand>
        <name>ATP</name>
        <dbReference type="ChEBI" id="CHEBI:30616"/>
    </ligand>
</feature>
<dbReference type="RefSeq" id="XP_032809733.1">
    <property type="nucleotide sequence ID" value="XM_032953842.1"/>
</dbReference>
<name>A0AAJ7T2M9_PETMA</name>
<organism evidence="20 22">
    <name type="scientific">Petromyzon marinus</name>
    <name type="common">Sea lamprey</name>
    <dbReference type="NCBI Taxonomy" id="7757"/>
    <lineage>
        <taxon>Eukaryota</taxon>
        <taxon>Metazoa</taxon>
        <taxon>Chordata</taxon>
        <taxon>Craniata</taxon>
        <taxon>Vertebrata</taxon>
        <taxon>Cyclostomata</taxon>
        <taxon>Hyperoartia</taxon>
        <taxon>Petromyzontiformes</taxon>
        <taxon>Petromyzontidae</taxon>
        <taxon>Petromyzon</taxon>
    </lineage>
</organism>
<gene>
    <name evidence="21 22 23 24 25 26 27 28 29 30" type="primary">LOC116942193</name>
</gene>
<dbReference type="PANTHER" id="PTHR24092:SF48">
    <property type="entry name" value="PHOSPHOLIPID-TRANSPORTING ATPASE IC"/>
    <property type="match status" value="1"/>
</dbReference>
<feature type="binding site" evidence="14">
    <location>
        <position position="900"/>
    </location>
    <ligand>
        <name>ATP</name>
        <dbReference type="ChEBI" id="CHEBI:30616"/>
    </ligand>
</feature>
<dbReference type="Proteomes" id="UP001318040">
    <property type="component" value="Chromosome 13"/>
</dbReference>
<feature type="binding site" evidence="14">
    <location>
        <position position="740"/>
    </location>
    <ligand>
        <name>ATP</name>
        <dbReference type="ChEBI" id="CHEBI:30616"/>
    </ligand>
</feature>
<evidence type="ECO:0000313" key="30">
    <source>
        <dbReference type="RefSeq" id="XP_032809739.1"/>
    </source>
</evidence>
<dbReference type="Gene3D" id="3.40.1110.10">
    <property type="entry name" value="Calcium-transporting ATPase, cytoplasmic domain N"/>
    <property type="match status" value="1"/>
</dbReference>
<dbReference type="SFLD" id="SFLDS00003">
    <property type="entry name" value="Haloacid_Dehalogenase"/>
    <property type="match status" value="1"/>
</dbReference>
<evidence type="ECO:0000313" key="22">
    <source>
        <dbReference type="RefSeq" id="XP_032809729.1"/>
    </source>
</evidence>
<evidence type="ECO:0000313" key="29">
    <source>
        <dbReference type="RefSeq" id="XP_032809736.1"/>
    </source>
</evidence>
<dbReference type="GO" id="GO:0000287">
    <property type="term" value="F:magnesium ion binding"/>
    <property type="evidence" value="ECO:0007669"/>
    <property type="project" value="UniProtKB-UniRule"/>
</dbReference>
<evidence type="ECO:0000256" key="11">
    <source>
        <dbReference type="ARBA" id="ARBA00023136"/>
    </source>
</evidence>
<evidence type="ECO:0000259" key="18">
    <source>
        <dbReference type="Pfam" id="PF16209"/>
    </source>
</evidence>
<dbReference type="NCBIfam" id="TIGR01652">
    <property type="entry name" value="ATPase-Plipid"/>
    <property type="match status" value="1"/>
</dbReference>
<feature type="binding site" evidence="14">
    <location>
        <position position="741"/>
    </location>
    <ligand>
        <name>ATP</name>
        <dbReference type="ChEBI" id="CHEBI:30616"/>
    </ligand>
</feature>
<dbReference type="InterPro" id="IPR032631">
    <property type="entry name" value="P-type_ATPase_N"/>
</dbReference>
<evidence type="ECO:0000256" key="5">
    <source>
        <dbReference type="ARBA" id="ARBA00022723"/>
    </source>
</evidence>
<dbReference type="InterPro" id="IPR032630">
    <property type="entry name" value="P_typ_ATPase_c"/>
</dbReference>
<keyword evidence="10 16" id="KW-1133">Transmembrane helix</keyword>
<evidence type="ECO:0000256" key="9">
    <source>
        <dbReference type="ARBA" id="ARBA00022967"/>
    </source>
</evidence>
<feature type="compositionally biased region" description="Acidic residues" evidence="17">
    <location>
        <begin position="27"/>
        <end position="43"/>
    </location>
</feature>
<dbReference type="KEGG" id="pmrn:116942193"/>
<dbReference type="GO" id="GO:0045332">
    <property type="term" value="P:phospholipid translocation"/>
    <property type="evidence" value="ECO:0007669"/>
    <property type="project" value="TreeGrafter"/>
</dbReference>
<comment type="similarity">
    <text evidence="3 16">Belongs to the cation transport ATPase (P-type) (TC 3.A.3) family. Type IV subfamily.</text>
</comment>
<dbReference type="Pfam" id="PF16212">
    <property type="entry name" value="PhoLip_ATPase_C"/>
    <property type="match status" value="1"/>
</dbReference>
<dbReference type="PANTHER" id="PTHR24092">
    <property type="entry name" value="PROBABLE PHOSPHOLIPID-TRANSPORTING ATPASE"/>
    <property type="match status" value="1"/>
</dbReference>
<dbReference type="RefSeq" id="XP_032809729.1">
    <property type="nucleotide sequence ID" value="XM_032953838.1"/>
</dbReference>
<feature type="transmembrane region" description="Helical" evidence="16">
    <location>
        <begin position="335"/>
        <end position="357"/>
    </location>
</feature>
<feature type="binding site" evidence="14">
    <location>
        <position position="603"/>
    </location>
    <ligand>
        <name>ATP</name>
        <dbReference type="ChEBI" id="CHEBI:30616"/>
    </ligand>
</feature>
<feature type="binding site" evidence="14">
    <location>
        <position position="626"/>
    </location>
    <ligand>
        <name>ATP</name>
        <dbReference type="ChEBI" id="CHEBI:30616"/>
    </ligand>
</feature>
<evidence type="ECO:0000313" key="27">
    <source>
        <dbReference type="RefSeq" id="XP_032809734.1"/>
    </source>
</evidence>
<keyword evidence="9 16" id="KW-1278">Translocase</keyword>
<dbReference type="RefSeq" id="XP_032809739.1">
    <property type="nucleotide sequence ID" value="XM_032953848.1"/>
</dbReference>
<dbReference type="CDD" id="cd02073">
    <property type="entry name" value="P-type_ATPase_APLT_Dnf-like"/>
    <property type="match status" value="1"/>
</dbReference>
<evidence type="ECO:0000256" key="2">
    <source>
        <dbReference type="ARBA" id="ARBA00004141"/>
    </source>
</evidence>
<keyword evidence="5 15" id="KW-0479">Metal-binding</keyword>
<evidence type="ECO:0000256" key="17">
    <source>
        <dbReference type="SAM" id="MobiDB-lite"/>
    </source>
</evidence>
<feature type="compositionally biased region" description="Basic and acidic residues" evidence="17">
    <location>
        <begin position="44"/>
        <end position="60"/>
    </location>
</feature>
<feature type="region of interest" description="Disordered" evidence="17">
    <location>
        <begin position="827"/>
        <end position="873"/>
    </location>
</feature>
<feature type="binding site" evidence="14">
    <location>
        <position position="562"/>
    </location>
    <ligand>
        <name>ATP</name>
        <dbReference type="ChEBI" id="CHEBI:30616"/>
    </ligand>
</feature>
<keyword evidence="7 14" id="KW-0067">ATP-binding</keyword>
<feature type="region of interest" description="Disordered" evidence="17">
    <location>
        <begin position="1"/>
        <end position="60"/>
    </location>
</feature>
<evidence type="ECO:0000313" key="25">
    <source>
        <dbReference type="RefSeq" id="XP_032809732.1"/>
    </source>
</evidence>
<feature type="binding site" evidence="14">
    <location>
        <position position="929"/>
    </location>
    <ligand>
        <name>ATP</name>
        <dbReference type="ChEBI" id="CHEBI:30616"/>
    </ligand>
</feature>
<dbReference type="InterPro" id="IPR006539">
    <property type="entry name" value="P-type_ATPase_IV"/>
</dbReference>
<dbReference type="GO" id="GO:0005524">
    <property type="term" value="F:ATP binding"/>
    <property type="evidence" value="ECO:0007669"/>
    <property type="project" value="UniProtKB-UniRule"/>
</dbReference>